<dbReference type="KEGG" id="mas:Mahau_0550"/>
<evidence type="ECO:0008006" key="3">
    <source>
        <dbReference type="Google" id="ProtNLM"/>
    </source>
</evidence>
<gene>
    <name evidence="1" type="ordered locus">Mahau_0550</name>
</gene>
<dbReference type="EMBL" id="CP002360">
    <property type="protein sequence ID" value="AEE95754.1"/>
    <property type="molecule type" value="Genomic_DNA"/>
</dbReference>
<dbReference type="OrthoDB" id="1954972at2"/>
<dbReference type="InterPro" id="IPR009951">
    <property type="entry name" value="Host-nuc_inhib_Gam"/>
</dbReference>
<protein>
    <recommendedName>
        <fullName evidence="3">Bacteriophage Mu Gam like protein</fullName>
    </recommendedName>
</protein>
<accession>F3ZZE4</accession>
<dbReference type="eggNOG" id="ENOG50309TA">
    <property type="taxonomic scope" value="Bacteria"/>
</dbReference>
<reference evidence="2" key="1">
    <citation type="submission" date="2010-11" db="EMBL/GenBank/DDBJ databases">
        <title>The complete genome of Mahella australiensis DSM 15567.</title>
        <authorList>
            <consortium name="US DOE Joint Genome Institute (JGI-PGF)"/>
            <person name="Lucas S."/>
            <person name="Copeland A."/>
            <person name="Lapidus A."/>
            <person name="Bruce D."/>
            <person name="Goodwin L."/>
            <person name="Pitluck S."/>
            <person name="Kyrpides N."/>
            <person name="Mavromatis K."/>
            <person name="Pagani I."/>
            <person name="Ivanova N."/>
            <person name="Teshima H."/>
            <person name="Brettin T."/>
            <person name="Detter J.C."/>
            <person name="Han C."/>
            <person name="Tapia R."/>
            <person name="Land M."/>
            <person name="Hauser L."/>
            <person name="Markowitz V."/>
            <person name="Cheng J.-F."/>
            <person name="Hugenholtz P."/>
            <person name="Woyke T."/>
            <person name="Wu D."/>
            <person name="Spring S."/>
            <person name="Pukall R."/>
            <person name="Steenblock K."/>
            <person name="Schneider S."/>
            <person name="Klenk H.-P."/>
            <person name="Eisen J.A."/>
        </authorList>
    </citation>
    <scope>NUCLEOTIDE SEQUENCE [LARGE SCALE GENOMIC DNA]</scope>
    <source>
        <strain evidence="2">DSM 15567 / CIP 107919 / 50-1 BON</strain>
    </source>
</reference>
<dbReference type="GO" id="GO:0003690">
    <property type="term" value="F:double-stranded DNA binding"/>
    <property type="evidence" value="ECO:0007669"/>
    <property type="project" value="InterPro"/>
</dbReference>
<evidence type="ECO:0000313" key="2">
    <source>
        <dbReference type="Proteomes" id="UP000008457"/>
    </source>
</evidence>
<name>F3ZZE4_MAHA5</name>
<proteinExistence type="predicted"/>
<dbReference type="STRING" id="697281.Mahau_0550"/>
<dbReference type="GO" id="GO:0042262">
    <property type="term" value="P:DNA protection"/>
    <property type="evidence" value="ECO:0007669"/>
    <property type="project" value="InterPro"/>
</dbReference>
<dbReference type="Pfam" id="PF07352">
    <property type="entry name" value="Phage_Mu_Gam"/>
    <property type="match status" value="1"/>
</dbReference>
<evidence type="ECO:0000313" key="1">
    <source>
        <dbReference type="EMBL" id="AEE95754.1"/>
    </source>
</evidence>
<reference evidence="1 2" key="2">
    <citation type="journal article" date="2011" name="Stand. Genomic Sci.">
        <title>Complete genome sequence of Mahella australiensis type strain (50-1 BON).</title>
        <authorList>
            <person name="Sikorski J."/>
            <person name="Teshima H."/>
            <person name="Nolan M."/>
            <person name="Lucas S."/>
            <person name="Hammon N."/>
            <person name="Deshpande S."/>
            <person name="Cheng J.F."/>
            <person name="Pitluck S."/>
            <person name="Liolios K."/>
            <person name="Pagani I."/>
            <person name="Ivanova N."/>
            <person name="Huntemann M."/>
            <person name="Mavromatis K."/>
            <person name="Ovchinikova G."/>
            <person name="Pati A."/>
            <person name="Tapia R."/>
            <person name="Han C."/>
            <person name="Goodwin L."/>
            <person name="Chen A."/>
            <person name="Palaniappan K."/>
            <person name="Land M."/>
            <person name="Hauser L."/>
            <person name="Ngatchou-Djao O.D."/>
            <person name="Rohde M."/>
            <person name="Pukall R."/>
            <person name="Spring S."/>
            <person name="Abt B."/>
            <person name="Goker M."/>
            <person name="Detter J.C."/>
            <person name="Woyke T."/>
            <person name="Bristow J."/>
            <person name="Markowitz V."/>
            <person name="Hugenholtz P."/>
            <person name="Eisen J.A."/>
            <person name="Kyrpides N.C."/>
            <person name="Klenk H.P."/>
            <person name="Lapidus A."/>
        </authorList>
    </citation>
    <scope>NUCLEOTIDE SEQUENCE [LARGE SCALE GENOMIC DNA]</scope>
    <source>
        <strain evidence="2">DSM 15567 / CIP 107919 / 50-1 BON</strain>
    </source>
</reference>
<dbReference type="Proteomes" id="UP000008457">
    <property type="component" value="Chromosome"/>
</dbReference>
<dbReference type="RefSeq" id="WP_013780187.1">
    <property type="nucleotide sequence ID" value="NC_015520.1"/>
</dbReference>
<sequence length="184" mass="21411">MIEEYETENMLIDEELGQTDEGWRITDDNQADWALEKIAAIDAEYRRKEVVAKNKIAQVQEWLDKQKEQAEQQRSFFCALLKQYFESLPATAVKQTKTQKIYKLPSGVLRLKQQQPEYLKDEDKLLEWVKTNKPQFVKIKESVNWSSLKELVATAGDKAVDTQTGEVIDGIEIVEREPKFDVEI</sequence>
<dbReference type="SUPFAM" id="SSF161266">
    <property type="entry name" value="Gam-like"/>
    <property type="match status" value="1"/>
</dbReference>
<dbReference type="AlphaFoldDB" id="F3ZZE4"/>
<keyword evidence="2" id="KW-1185">Reference proteome</keyword>
<organism evidence="1 2">
    <name type="scientific">Mahella australiensis (strain DSM 15567 / CIP 107919 / 50-1 BON)</name>
    <dbReference type="NCBI Taxonomy" id="697281"/>
    <lineage>
        <taxon>Bacteria</taxon>
        <taxon>Bacillati</taxon>
        <taxon>Bacillota</taxon>
        <taxon>Clostridia</taxon>
        <taxon>Thermoanaerobacterales</taxon>
        <taxon>Thermoanaerobacterales Family IV. Incertae Sedis</taxon>
        <taxon>Mahella</taxon>
    </lineage>
</organism>
<dbReference type="HOGENOM" id="CLU_109237_0_0_9"/>